<organism evidence="3 4">
    <name type="scientific">Seiridium unicorne</name>
    <dbReference type="NCBI Taxonomy" id="138068"/>
    <lineage>
        <taxon>Eukaryota</taxon>
        <taxon>Fungi</taxon>
        <taxon>Dikarya</taxon>
        <taxon>Ascomycota</taxon>
        <taxon>Pezizomycotina</taxon>
        <taxon>Sordariomycetes</taxon>
        <taxon>Xylariomycetidae</taxon>
        <taxon>Amphisphaeriales</taxon>
        <taxon>Sporocadaceae</taxon>
        <taxon>Seiridium</taxon>
    </lineage>
</organism>
<feature type="compositionally biased region" description="Pro residues" evidence="1">
    <location>
        <begin position="378"/>
        <end position="388"/>
    </location>
</feature>
<evidence type="ECO:0000259" key="2">
    <source>
        <dbReference type="PROSITE" id="PS50020"/>
    </source>
</evidence>
<protein>
    <recommendedName>
        <fullName evidence="2">WW domain-containing protein</fullName>
    </recommendedName>
</protein>
<dbReference type="InterPro" id="IPR001202">
    <property type="entry name" value="WW_dom"/>
</dbReference>
<feature type="compositionally biased region" description="Low complexity" evidence="1">
    <location>
        <begin position="181"/>
        <end position="192"/>
    </location>
</feature>
<dbReference type="Pfam" id="PF00397">
    <property type="entry name" value="WW"/>
    <property type="match status" value="1"/>
</dbReference>
<dbReference type="Gene3D" id="2.20.70.10">
    <property type="match status" value="1"/>
</dbReference>
<feature type="compositionally biased region" description="Polar residues" evidence="1">
    <location>
        <begin position="255"/>
        <end position="270"/>
    </location>
</feature>
<comment type="caution">
    <text evidence="3">The sequence shown here is derived from an EMBL/GenBank/DDBJ whole genome shotgun (WGS) entry which is preliminary data.</text>
</comment>
<evidence type="ECO:0000313" key="3">
    <source>
        <dbReference type="EMBL" id="KAK9416804.1"/>
    </source>
</evidence>
<dbReference type="PROSITE" id="PS01159">
    <property type="entry name" value="WW_DOMAIN_1"/>
    <property type="match status" value="1"/>
</dbReference>
<feature type="compositionally biased region" description="Low complexity" evidence="1">
    <location>
        <begin position="204"/>
        <end position="214"/>
    </location>
</feature>
<feature type="compositionally biased region" description="Low complexity" evidence="1">
    <location>
        <begin position="237"/>
        <end position="246"/>
    </location>
</feature>
<dbReference type="SUPFAM" id="SSF51045">
    <property type="entry name" value="WW domain"/>
    <property type="match status" value="1"/>
</dbReference>
<sequence length="421" mass="42881">MAGPASPGTEGPTFEPPQLPPGWIAQWDGASKKYYFVSISTGVSQWETPNSAAPGGTPAQHQEHPYGVPKPELITHPDGTQTVRHADGRMEPVLPPGDGTRGVGGETGDRSIGSFASNMLMNQISGGHGKQSNNSGGHGSSPLGGIAGQLLGGLSGSNSHGNSQSNSHSSGGNNGAGKLVGALASSLFSSGGKTEHQQPQNYHGGQSSTPQQSGGFAGSVMGGVANMFGGSQGHSKNQNYGYSNSGQSGGYTGQAPPTSYQPSGQSTAAYSSPPPGSQHAQHGTPSYGAATGQQHGAPSYTAPPTQHGGSYSSPPPGQQSQGYGHHSPAPQGQHYSQQPAYVASSGVQHPQHPAPYGGQHQQYSQSQPNYNQQYGQVPAPPGGQPPYQPAYGHQNAPAVPSGSHPHYGQHGHHPGGYPGQW</sequence>
<feature type="region of interest" description="Disordered" evidence="1">
    <location>
        <begin position="88"/>
        <end position="421"/>
    </location>
</feature>
<dbReference type="InterPro" id="IPR036020">
    <property type="entry name" value="WW_dom_sf"/>
</dbReference>
<dbReference type="PROSITE" id="PS50020">
    <property type="entry name" value="WW_DOMAIN_2"/>
    <property type="match status" value="1"/>
</dbReference>
<dbReference type="Proteomes" id="UP001408356">
    <property type="component" value="Unassembled WGS sequence"/>
</dbReference>
<feature type="compositionally biased region" description="Low complexity" evidence="1">
    <location>
        <begin position="389"/>
        <end position="406"/>
    </location>
</feature>
<feature type="compositionally biased region" description="Low complexity" evidence="1">
    <location>
        <begin position="306"/>
        <end position="328"/>
    </location>
</feature>
<dbReference type="EMBL" id="JARVKF010000404">
    <property type="protein sequence ID" value="KAK9416804.1"/>
    <property type="molecule type" value="Genomic_DNA"/>
</dbReference>
<feature type="region of interest" description="Disordered" evidence="1">
    <location>
        <begin position="1"/>
        <end position="21"/>
    </location>
</feature>
<proteinExistence type="predicted"/>
<feature type="compositionally biased region" description="Polar residues" evidence="1">
    <location>
        <begin position="114"/>
        <end position="135"/>
    </location>
</feature>
<feature type="compositionally biased region" description="Gly residues" evidence="1">
    <location>
        <begin position="145"/>
        <end position="155"/>
    </location>
</feature>
<dbReference type="CDD" id="cd00201">
    <property type="entry name" value="WW"/>
    <property type="match status" value="1"/>
</dbReference>
<gene>
    <name evidence="3" type="ORF">SUNI508_09502</name>
</gene>
<dbReference type="SMART" id="SM00456">
    <property type="entry name" value="WW"/>
    <property type="match status" value="1"/>
</dbReference>
<keyword evidence="4" id="KW-1185">Reference proteome</keyword>
<feature type="domain" description="WW" evidence="2">
    <location>
        <begin position="17"/>
        <end position="51"/>
    </location>
</feature>
<feature type="compositionally biased region" description="Low complexity" evidence="1">
    <location>
        <begin position="355"/>
        <end position="377"/>
    </location>
</feature>
<evidence type="ECO:0000313" key="4">
    <source>
        <dbReference type="Proteomes" id="UP001408356"/>
    </source>
</evidence>
<feature type="compositionally biased region" description="Low complexity" evidence="1">
    <location>
        <begin position="156"/>
        <end position="171"/>
    </location>
</feature>
<name>A0ABR2UR40_9PEZI</name>
<feature type="region of interest" description="Disordered" evidence="1">
    <location>
        <begin position="47"/>
        <end position="68"/>
    </location>
</feature>
<reference evidence="3 4" key="1">
    <citation type="journal article" date="2024" name="J. Plant Pathol.">
        <title>Sequence and assembly of the genome of Seiridium unicorne, isolate CBS 538.82, causal agent of cypress canker disease.</title>
        <authorList>
            <person name="Scali E."/>
            <person name="Rocca G.D."/>
            <person name="Danti R."/>
            <person name="Garbelotto M."/>
            <person name="Barberini S."/>
            <person name="Baroncelli R."/>
            <person name="Emiliani G."/>
        </authorList>
    </citation>
    <scope>NUCLEOTIDE SEQUENCE [LARGE SCALE GENOMIC DNA]</scope>
    <source>
        <strain evidence="3 4">BM-138-508</strain>
    </source>
</reference>
<accession>A0ABR2UR40</accession>
<evidence type="ECO:0000256" key="1">
    <source>
        <dbReference type="SAM" id="MobiDB-lite"/>
    </source>
</evidence>